<proteinExistence type="predicted"/>
<keyword evidence="1" id="KW-0812">Transmembrane</keyword>
<dbReference type="EMBL" id="UINC01018622">
    <property type="protein sequence ID" value="SVA78373.1"/>
    <property type="molecule type" value="Genomic_DNA"/>
</dbReference>
<name>A0A381YPC5_9ZZZZ</name>
<gene>
    <name evidence="2" type="ORF">METZ01_LOCUS131227</name>
</gene>
<evidence type="ECO:0000313" key="2">
    <source>
        <dbReference type="EMBL" id="SVA78373.1"/>
    </source>
</evidence>
<sequence length="282" mass="31346">MSDAERVKGLLDGSMDPAELEDDSELYALAERIYGRESLDEMGIAAPIRPVEVDPEFHTNQDDLEVELPDIPEVDEIAIRPRKGPSGRRIMLMAGLIGLVLVSFNVTIGIGQYLNLCEDERTAPLSFSTTSNWQNESFHITWTASNLNTSVNYSIHWFMSQNGSVELVDSDWFNWTGSSNLIHSENRVVSSPPWCYISTLYSEGIEIAQSNDCFGNSSTTSVLAEISEANMLCEDNTRLLWDKSPNYQSIDSWAPSGTGGLLDGALLMLFGMITLRSAFRKK</sequence>
<reference evidence="2" key="1">
    <citation type="submission" date="2018-05" db="EMBL/GenBank/DDBJ databases">
        <authorList>
            <person name="Lanie J.A."/>
            <person name="Ng W.-L."/>
            <person name="Kazmierczak K.M."/>
            <person name="Andrzejewski T.M."/>
            <person name="Davidsen T.M."/>
            <person name="Wayne K.J."/>
            <person name="Tettelin H."/>
            <person name="Glass J.I."/>
            <person name="Rusch D."/>
            <person name="Podicherti R."/>
            <person name="Tsui H.-C.T."/>
            <person name="Winkler M.E."/>
        </authorList>
    </citation>
    <scope>NUCLEOTIDE SEQUENCE</scope>
</reference>
<feature type="transmembrane region" description="Helical" evidence="1">
    <location>
        <begin position="90"/>
        <end position="114"/>
    </location>
</feature>
<dbReference type="AlphaFoldDB" id="A0A381YPC5"/>
<accession>A0A381YPC5</accession>
<protein>
    <submittedName>
        <fullName evidence="2">Uncharacterized protein</fullName>
    </submittedName>
</protein>
<feature type="transmembrane region" description="Helical" evidence="1">
    <location>
        <begin position="253"/>
        <end position="275"/>
    </location>
</feature>
<keyword evidence="1" id="KW-1133">Transmembrane helix</keyword>
<organism evidence="2">
    <name type="scientific">marine metagenome</name>
    <dbReference type="NCBI Taxonomy" id="408172"/>
    <lineage>
        <taxon>unclassified sequences</taxon>
        <taxon>metagenomes</taxon>
        <taxon>ecological metagenomes</taxon>
    </lineage>
</organism>
<evidence type="ECO:0000256" key="1">
    <source>
        <dbReference type="SAM" id="Phobius"/>
    </source>
</evidence>
<keyword evidence="1" id="KW-0472">Membrane</keyword>